<dbReference type="SFLD" id="SFLDG01168">
    <property type="entry name" value="Ferric_reductase_subgroup_(FRE"/>
    <property type="match status" value="1"/>
</dbReference>
<comment type="subcellular location">
    <subcellularLocation>
        <location evidence="1">Membrane</location>
        <topology evidence="1">Multi-pass membrane protein</topology>
    </subcellularLocation>
</comment>
<keyword evidence="9" id="KW-0560">Oxidoreductase</keyword>
<dbReference type="Pfam" id="PF08030">
    <property type="entry name" value="NAD_binding_6"/>
    <property type="match status" value="1"/>
</dbReference>
<dbReference type="GO" id="GO:0000293">
    <property type="term" value="F:ferric-chelate reductase activity"/>
    <property type="evidence" value="ECO:0007669"/>
    <property type="project" value="UniProtKB-ARBA"/>
</dbReference>
<dbReference type="SUPFAM" id="SSF52343">
    <property type="entry name" value="Ferredoxin reductase-like, C-terminal NADP-linked domain"/>
    <property type="match status" value="1"/>
</dbReference>
<keyword evidence="6" id="KW-0274">FAD</keyword>
<evidence type="ECO:0000256" key="14">
    <source>
        <dbReference type="SAM" id="SignalP"/>
    </source>
</evidence>
<accession>A0A1L0CUD9</accession>
<reference evidence="16 17" key="1">
    <citation type="submission" date="2016-10" db="EMBL/GenBank/DDBJ databases">
        <authorList>
            <person name="de Groot N.N."/>
        </authorList>
    </citation>
    <scope>NUCLEOTIDE SEQUENCE [LARGE SCALE GENOMIC DNA]</scope>
    <source>
        <strain evidence="16 17">CBS 141442</strain>
    </source>
</reference>
<evidence type="ECO:0000256" key="8">
    <source>
        <dbReference type="ARBA" id="ARBA00022989"/>
    </source>
</evidence>
<keyword evidence="8 13" id="KW-1133">Transmembrane helix</keyword>
<dbReference type="SFLD" id="SFLDS00052">
    <property type="entry name" value="Ferric_Reductase_Domain"/>
    <property type="match status" value="1"/>
</dbReference>
<keyword evidence="10" id="KW-0406">Ion transport</keyword>
<dbReference type="Proteomes" id="UP000182334">
    <property type="component" value="Chromosome I"/>
</dbReference>
<dbReference type="Pfam" id="PF08022">
    <property type="entry name" value="FAD_binding_8"/>
    <property type="match status" value="1"/>
</dbReference>
<name>A0A1L0CUD9_9ASCO</name>
<protein>
    <submittedName>
        <fullName evidence="16">CIC11C00000000258</fullName>
    </submittedName>
</protein>
<dbReference type="PANTHER" id="PTHR32361">
    <property type="entry name" value="FERRIC/CUPRIC REDUCTASE TRANSMEMBRANE COMPONENT"/>
    <property type="match status" value="1"/>
</dbReference>
<dbReference type="PANTHER" id="PTHR32361:SF9">
    <property type="entry name" value="FERRIC REDUCTASE TRANSMEMBRANE COMPONENT 3-RELATED"/>
    <property type="match status" value="1"/>
</dbReference>
<keyword evidence="12" id="KW-0325">Glycoprotein</keyword>
<gene>
    <name evidence="16" type="ORF">SAMEA4029010_CIC11G00000000258</name>
</gene>
<evidence type="ECO:0000256" key="7">
    <source>
        <dbReference type="ARBA" id="ARBA00022982"/>
    </source>
</evidence>
<evidence type="ECO:0000256" key="11">
    <source>
        <dbReference type="ARBA" id="ARBA00023136"/>
    </source>
</evidence>
<dbReference type="Gene3D" id="3.40.50.80">
    <property type="entry name" value="Nucleotide-binding domain of ferredoxin-NADP reductase (FNR) module"/>
    <property type="match status" value="1"/>
</dbReference>
<feature type="signal peptide" evidence="14">
    <location>
        <begin position="1"/>
        <end position="16"/>
    </location>
</feature>
<dbReference type="OrthoDB" id="167398at2759"/>
<dbReference type="STRING" id="45354.A0A1L0CUD9"/>
<feature type="transmembrane region" description="Helical" evidence="13">
    <location>
        <begin position="343"/>
        <end position="365"/>
    </location>
</feature>
<feature type="transmembrane region" description="Helical" evidence="13">
    <location>
        <begin position="309"/>
        <end position="331"/>
    </location>
</feature>
<dbReference type="AlphaFoldDB" id="A0A1L0CUD9"/>
<evidence type="ECO:0000256" key="3">
    <source>
        <dbReference type="ARBA" id="ARBA00022448"/>
    </source>
</evidence>
<evidence type="ECO:0000256" key="5">
    <source>
        <dbReference type="ARBA" id="ARBA00022692"/>
    </source>
</evidence>
<dbReference type="CDD" id="cd06186">
    <property type="entry name" value="NOX_Duox_like_FAD_NADP"/>
    <property type="match status" value="1"/>
</dbReference>
<feature type="transmembrane region" description="Helical" evidence="13">
    <location>
        <begin position="270"/>
        <end position="288"/>
    </location>
</feature>
<keyword evidence="4" id="KW-0285">Flavoprotein</keyword>
<evidence type="ECO:0000256" key="9">
    <source>
        <dbReference type="ARBA" id="ARBA00023002"/>
    </source>
</evidence>
<comment type="similarity">
    <text evidence="2">Belongs to the ferric reductase (FRE) family.</text>
</comment>
<evidence type="ECO:0000259" key="15">
    <source>
        <dbReference type="PROSITE" id="PS51384"/>
    </source>
</evidence>
<evidence type="ECO:0000256" key="10">
    <source>
        <dbReference type="ARBA" id="ARBA00023065"/>
    </source>
</evidence>
<dbReference type="InterPro" id="IPR013112">
    <property type="entry name" value="FAD-bd_8"/>
</dbReference>
<feature type="transmembrane region" description="Helical" evidence="13">
    <location>
        <begin position="152"/>
        <end position="179"/>
    </location>
</feature>
<dbReference type="PROSITE" id="PS51384">
    <property type="entry name" value="FAD_FR"/>
    <property type="match status" value="1"/>
</dbReference>
<evidence type="ECO:0000313" key="17">
    <source>
        <dbReference type="Proteomes" id="UP000182334"/>
    </source>
</evidence>
<evidence type="ECO:0000256" key="1">
    <source>
        <dbReference type="ARBA" id="ARBA00004141"/>
    </source>
</evidence>
<keyword evidence="5 13" id="KW-0812">Transmembrane</keyword>
<evidence type="ECO:0000256" key="2">
    <source>
        <dbReference type="ARBA" id="ARBA00006278"/>
    </source>
</evidence>
<dbReference type="InterPro" id="IPR013130">
    <property type="entry name" value="Fe3_Rdtase_TM_dom"/>
</dbReference>
<proteinExistence type="inferred from homology"/>
<evidence type="ECO:0000256" key="4">
    <source>
        <dbReference type="ARBA" id="ARBA00022630"/>
    </source>
</evidence>
<evidence type="ECO:0000256" key="13">
    <source>
        <dbReference type="SAM" id="Phobius"/>
    </source>
</evidence>
<feature type="domain" description="FAD-binding FR-type" evidence="15">
    <location>
        <begin position="406"/>
        <end position="521"/>
    </location>
</feature>
<evidence type="ECO:0000313" key="16">
    <source>
        <dbReference type="EMBL" id="SGZ47212.1"/>
    </source>
</evidence>
<dbReference type="GO" id="GO:0015677">
    <property type="term" value="P:copper ion import"/>
    <property type="evidence" value="ECO:0007669"/>
    <property type="project" value="TreeGrafter"/>
</dbReference>
<keyword evidence="7" id="KW-0249">Electron transport</keyword>
<dbReference type="InterPro" id="IPR017927">
    <property type="entry name" value="FAD-bd_FR_type"/>
</dbReference>
<dbReference type="EMBL" id="LT635756">
    <property type="protein sequence ID" value="SGZ47212.1"/>
    <property type="molecule type" value="Genomic_DNA"/>
</dbReference>
<feature type="transmembrane region" description="Helical" evidence="13">
    <location>
        <begin position="372"/>
        <end position="390"/>
    </location>
</feature>
<evidence type="ECO:0000256" key="6">
    <source>
        <dbReference type="ARBA" id="ARBA00022827"/>
    </source>
</evidence>
<keyword evidence="11 13" id="KW-0472">Membrane</keyword>
<feature type="transmembrane region" description="Helical" evidence="13">
    <location>
        <begin position="229"/>
        <end position="250"/>
    </location>
</feature>
<dbReference type="InterPro" id="IPR051410">
    <property type="entry name" value="Ferric/Cupric_Reductase"/>
</dbReference>
<sequence length="700" mass="80066">MRFFVPFFAFLALVSAEVENFEFYGEKSQAMYSCAYGLYQEVIFGTGVYLPYCNNINGMASLMGCIAYEGRNTSDIFDFIINYCGKYYETTVTEKNLTDALAYYYEHAVPLESVENFNYSIPVTVPIKVNETRVDLFKDSYKVFLGNYDDSFWYGIGCVGYWFLVALISMVVNWSAILFPNLRNFFNGFFSKLSRKYVLMPALVKKKKSTSQRFLFIFDFLIPSRVESLVIFVFFWLVFILNAVGIYYVKNDPIFEESRTLAINRYVGDRTGIICTILIPLLVLLGGRNSFLQYLTRWKFTTVMAYHRWIARLVVLMAFIHSVAYTRIFIIEGYYAEDMAENYLIWGTVGTACGALICFQALLFLRRRWYETFLVLHILLAIFFLVGTWYHVWELGYGQIMYAAFVVWGFERLVRIIRLLAFGFPKAEISLISDETIKVVVPKPSYWSSIPGGHAWLYFGGIMFWQAHPFTLIEEDGAIKFYCKVKGGVTKSLYKKLIKVPGKKLSVRVGVEGPYGESHPIKHHSSAVFVAGGSGIPGLYSELKDLADKNPHSKQVLKLVWIIREIKSLAWFYSELQALKNTNVETTIYITRPEDVNGIEELGALISATSDSDSQEKSEKVVSSEILDQVARDLQHVKFLEGRPNLEGMIATEIGEAANSTAFVTCGHPAMVDEVRYVVVRSIEKTNKRVDFYEALEIWA</sequence>
<keyword evidence="14" id="KW-0732">Signal</keyword>
<dbReference type="InterPro" id="IPR013121">
    <property type="entry name" value="Fe_red_NAD-bd_6"/>
</dbReference>
<keyword evidence="17" id="KW-1185">Reference proteome</keyword>
<dbReference type="GO" id="GO:0006826">
    <property type="term" value="P:iron ion transport"/>
    <property type="evidence" value="ECO:0007669"/>
    <property type="project" value="TreeGrafter"/>
</dbReference>
<dbReference type="GO" id="GO:0005886">
    <property type="term" value="C:plasma membrane"/>
    <property type="evidence" value="ECO:0007669"/>
    <property type="project" value="TreeGrafter"/>
</dbReference>
<dbReference type="InterPro" id="IPR039261">
    <property type="entry name" value="FNR_nucleotide-bd"/>
</dbReference>
<evidence type="ECO:0000256" key="12">
    <source>
        <dbReference type="ARBA" id="ARBA00023180"/>
    </source>
</evidence>
<organism evidence="16 17">
    <name type="scientific">Sungouiella intermedia</name>
    <dbReference type="NCBI Taxonomy" id="45354"/>
    <lineage>
        <taxon>Eukaryota</taxon>
        <taxon>Fungi</taxon>
        <taxon>Dikarya</taxon>
        <taxon>Ascomycota</taxon>
        <taxon>Saccharomycotina</taxon>
        <taxon>Pichiomycetes</taxon>
        <taxon>Metschnikowiaceae</taxon>
        <taxon>Sungouiella</taxon>
    </lineage>
</organism>
<keyword evidence="3" id="KW-0813">Transport</keyword>
<dbReference type="Pfam" id="PF01794">
    <property type="entry name" value="Ferric_reduct"/>
    <property type="match status" value="1"/>
</dbReference>
<feature type="chain" id="PRO_5012137088" evidence="14">
    <location>
        <begin position="17"/>
        <end position="700"/>
    </location>
</feature>
<dbReference type="GO" id="GO:0006879">
    <property type="term" value="P:intracellular iron ion homeostasis"/>
    <property type="evidence" value="ECO:0007669"/>
    <property type="project" value="TreeGrafter"/>
</dbReference>